<dbReference type="Gene3D" id="1.10.510.10">
    <property type="entry name" value="Transferase(Phosphotransferase) domain 1"/>
    <property type="match status" value="1"/>
</dbReference>
<dbReference type="PANTHER" id="PTHR37171:SF1">
    <property type="entry name" value="SERINE_THREONINE-PROTEIN KINASE YRZF-RELATED"/>
    <property type="match status" value="1"/>
</dbReference>
<evidence type="ECO:0000256" key="4">
    <source>
        <dbReference type="ARBA" id="ARBA00022741"/>
    </source>
</evidence>
<protein>
    <recommendedName>
        <fullName evidence="1">non-specific serine/threonine protein kinase</fullName>
        <ecNumber evidence="1">2.7.11.1</ecNumber>
    </recommendedName>
</protein>
<organism evidence="10 11">
    <name type="scientific">Adonisia turfae CCMR0081</name>
    <dbReference type="NCBI Taxonomy" id="2292702"/>
    <lineage>
        <taxon>Bacteria</taxon>
        <taxon>Bacillati</taxon>
        <taxon>Cyanobacteriota</taxon>
        <taxon>Adonisia</taxon>
        <taxon>Adonisia turfae</taxon>
    </lineage>
</organism>
<evidence type="ECO:0000256" key="8">
    <source>
        <dbReference type="ARBA" id="ARBA00048679"/>
    </source>
</evidence>
<comment type="catalytic activity">
    <reaction evidence="7">
        <text>L-threonyl-[protein] + ATP = O-phospho-L-threonyl-[protein] + ADP + H(+)</text>
        <dbReference type="Rhea" id="RHEA:46608"/>
        <dbReference type="Rhea" id="RHEA-COMP:11060"/>
        <dbReference type="Rhea" id="RHEA-COMP:11605"/>
        <dbReference type="ChEBI" id="CHEBI:15378"/>
        <dbReference type="ChEBI" id="CHEBI:30013"/>
        <dbReference type="ChEBI" id="CHEBI:30616"/>
        <dbReference type="ChEBI" id="CHEBI:61977"/>
        <dbReference type="ChEBI" id="CHEBI:456216"/>
        <dbReference type="EC" id="2.7.11.1"/>
    </reaction>
</comment>
<keyword evidence="4" id="KW-0547">Nucleotide-binding</keyword>
<comment type="catalytic activity">
    <reaction evidence="8">
        <text>L-seryl-[protein] + ATP = O-phospho-L-seryl-[protein] + ADP + H(+)</text>
        <dbReference type="Rhea" id="RHEA:17989"/>
        <dbReference type="Rhea" id="RHEA-COMP:9863"/>
        <dbReference type="Rhea" id="RHEA-COMP:11604"/>
        <dbReference type="ChEBI" id="CHEBI:15378"/>
        <dbReference type="ChEBI" id="CHEBI:29999"/>
        <dbReference type="ChEBI" id="CHEBI:30616"/>
        <dbReference type="ChEBI" id="CHEBI:83421"/>
        <dbReference type="ChEBI" id="CHEBI:456216"/>
        <dbReference type="EC" id="2.7.11.1"/>
    </reaction>
</comment>
<evidence type="ECO:0000256" key="5">
    <source>
        <dbReference type="ARBA" id="ARBA00022777"/>
    </source>
</evidence>
<dbReference type="InterPro" id="IPR011009">
    <property type="entry name" value="Kinase-like_dom_sf"/>
</dbReference>
<dbReference type="AlphaFoldDB" id="A0A6M0RWA6"/>
<evidence type="ECO:0000256" key="3">
    <source>
        <dbReference type="ARBA" id="ARBA00022679"/>
    </source>
</evidence>
<dbReference type="Pfam" id="PF01163">
    <property type="entry name" value="RIO1"/>
    <property type="match status" value="1"/>
</dbReference>
<evidence type="ECO:0000256" key="1">
    <source>
        <dbReference type="ARBA" id="ARBA00012513"/>
    </source>
</evidence>
<keyword evidence="5 10" id="KW-0418">Kinase</keyword>
<keyword evidence="6" id="KW-0067">ATP-binding</keyword>
<gene>
    <name evidence="10" type="ORF">DXZ20_31555</name>
</gene>
<keyword evidence="3" id="KW-0808">Transferase</keyword>
<comment type="caution">
    <text evidence="10">The sequence shown here is derived from an EMBL/GenBank/DDBJ whole genome shotgun (WGS) entry which is preliminary data.</text>
</comment>
<dbReference type="EC" id="2.7.11.1" evidence="1"/>
<keyword evidence="11" id="KW-1185">Reference proteome</keyword>
<dbReference type="PANTHER" id="PTHR37171">
    <property type="entry name" value="SERINE/THREONINE-PROTEIN KINASE YRZF-RELATED"/>
    <property type="match status" value="1"/>
</dbReference>
<feature type="domain" description="RIO-type" evidence="9">
    <location>
        <begin position="91"/>
        <end position="187"/>
    </location>
</feature>
<evidence type="ECO:0000313" key="11">
    <source>
        <dbReference type="Proteomes" id="UP000481033"/>
    </source>
</evidence>
<dbReference type="InterPro" id="IPR052396">
    <property type="entry name" value="Meiotic_Drive_Suppr_Kinase"/>
</dbReference>
<evidence type="ECO:0000256" key="7">
    <source>
        <dbReference type="ARBA" id="ARBA00047899"/>
    </source>
</evidence>
<sequence length="254" mass="28365">MSVTTALSLGQFWDSPARQLLAYPNGNQEMLSHRWAELQTCGIDAIYSYGPETLADFAILGSGYCGVVLRVRHQGCDRVLKILRAPAPQTNLRTEADMLQRANAVDVGPKYLAHSDHFLLMDFIDGPMLVDWLQTPQPAEDIRSLVSQLIDQAYRLDQAGIDHGDLRCITAHALMCSQKPVLIDFNKTSLERRPANVTTLVQGLFISTQIAQLLRPWFASVSKSVLVEHLRSYKHQPSRANLHSLITYLGVVEV</sequence>
<dbReference type="EMBL" id="QXHD01000004">
    <property type="protein sequence ID" value="NEZ60103.1"/>
    <property type="molecule type" value="Genomic_DNA"/>
</dbReference>
<dbReference type="GO" id="GO:0004674">
    <property type="term" value="F:protein serine/threonine kinase activity"/>
    <property type="evidence" value="ECO:0007669"/>
    <property type="project" value="UniProtKB-KW"/>
</dbReference>
<evidence type="ECO:0000313" key="10">
    <source>
        <dbReference type="EMBL" id="NEZ60103.1"/>
    </source>
</evidence>
<name>A0A6M0RWA6_9CYAN</name>
<accession>A0A6M0RWA6</accession>
<keyword evidence="2 10" id="KW-0723">Serine/threonine-protein kinase</keyword>
<evidence type="ECO:0000256" key="2">
    <source>
        <dbReference type="ARBA" id="ARBA00022527"/>
    </source>
</evidence>
<dbReference type="Proteomes" id="UP000481033">
    <property type="component" value="Unassembled WGS sequence"/>
</dbReference>
<proteinExistence type="predicted"/>
<dbReference type="GO" id="GO:0005524">
    <property type="term" value="F:ATP binding"/>
    <property type="evidence" value="ECO:0007669"/>
    <property type="project" value="UniProtKB-KW"/>
</dbReference>
<dbReference type="InterPro" id="IPR018934">
    <property type="entry name" value="RIO_dom"/>
</dbReference>
<reference evidence="10 11" key="1">
    <citation type="journal article" date="2020" name="Microb. Ecol.">
        <title>Ecogenomics of the Marine Benthic Filamentous Cyanobacterium Adonisia.</title>
        <authorList>
            <person name="Walter J.M."/>
            <person name="Coutinho F.H."/>
            <person name="Leomil L."/>
            <person name="Hargreaves P.I."/>
            <person name="Campeao M.E."/>
            <person name="Vieira V.V."/>
            <person name="Silva B.S."/>
            <person name="Fistarol G.O."/>
            <person name="Salomon P.S."/>
            <person name="Sawabe T."/>
            <person name="Mino S."/>
            <person name="Hosokawa M."/>
            <person name="Miyashita H."/>
            <person name="Maruyama F."/>
            <person name="van Verk M.C."/>
            <person name="Dutilh B.E."/>
            <person name="Thompson C.C."/>
            <person name="Thompson F.L."/>
        </authorList>
    </citation>
    <scope>NUCLEOTIDE SEQUENCE [LARGE SCALE GENOMIC DNA]</scope>
    <source>
        <strain evidence="10 11">CCMR0081</strain>
    </source>
</reference>
<evidence type="ECO:0000256" key="6">
    <source>
        <dbReference type="ARBA" id="ARBA00022840"/>
    </source>
</evidence>
<evidence type="ECO:0000259" key="9">
    <source>
        <dbReference type="Pfam" id="PF01163"/>
    </source>
</evidence>
<dbReference type="SUPFAM" id="SSF56112">
    <property type="entry name" value="Protein kinase-like (PK-like)"/>
    <property type="match status" value="1"/>
</dbReference>